<proteinExistence type="predicted"/>
<keyword evidence="1" id="KW-0812">Transmembrane</keyword>
<accession>A0A328DJ46</accession>
<reference evidence="2 3" key="1">
    <citation type="submission" date="2018-06" db="EMBL/GenBank/DDBJ databases">
        <title>The Genome of Cuscuta australis (Dodder) Provides Insight into the Evolution of Plant Parasitism.</title>
        <authorList>
            <person name="Liu H."/>
        </authorList>
    </citation>
    <scope>NUCLEOTIDE SEQUENCE [LARGE SCALE GENOMIC DNA]</scope>
    <source>
        <strain evidence="3">cv. Yunnan</strain>
        <tissue evidence="2">Vines</tissue>
    </source>
</reference>
<sequence length="113" mass="12901">MAGCSWATLAPIEEAAGVLVFQREKMYMEPLFLFSTFIVVCCLIYAWNHCFRGCLATAGTTLDRLPDSMWLFGIDWLVLEGGLLDGTWRCTWESNTLDERSWTVFWGNDWTGS</sequence>
<evidence type="ECO:0000313" key="2">
    <source>
        <dbReference type="EMBL" id="RAL45466.1"/>
    </source>
</evidence>
<dbReference type="AlphaFoldDB" id="A0A328DJ46"/>
<gene>
    <name evidence="2" type="ORF">DM860_014855</name>
</gene>
<evidence type="ECO:0000313" key="3">
    <source>
        <dbReference type="Proteomes" id="UP000249390"/>
    </source>
</evidence>
<keyword evidence="1" id="KW-0472">Membrane</keyword>
<organism evidence="2 3">
    <name type="scientific">Cuscuta australis</name>
    <dbReference type="NCBI Taxonomy" id="267555"/>
    <lineage>
        <taxon>Eukaryota</taxon>
        <taxon>Viridiplantae</taxon>
        <taxon>Streptophyta</taxon>
        <taxon>Embryophyta</taxon>
        <taxon>Tracheophyta</taxon>
        <taxon>Spermatophyta</taxon>
        <taxon>Magnoliopsida</taxon>
        <taxon>eudicotyledons</taxon>
        <taxon>Gunneridae</taxon>
        <taxon>Pentapetalae</taxon>
        <taxon>asterids</taxon>
        <taxon>lamiids</taxon>
        <taxon>Solanales</taxon>
        <taxon>Convolvulaceae</taxon>
        <taxon>Cuscuteae</taxon>
        <taxon>Cuscuta</taxon>
        <taxon>Cuscuta subgen. Grammica</taxon>
        <taxon>Cuscuta sect. Cleistogrammica</taxon>
    </lineage>
</organism>
<evidence type="ECO:0000256" key="1">
    <source>
        <dbReference type="SAM" id="Phobius"/>
    </source>
</evidence>
<dbReference type="Proteomes" id="UP000249390">
    <property type="component" value="Unassembled WGS sequence"/>
</dbReference>
<comment type="caution">
    <text evidence="2">The sequence shown here is derived from an EMBL/GenBank/DDBJ whole genome shotgun (WGS) entry which is preliminary data.</text>
</comment>
<dbReference type="EMBL" id="NQVE01000133">
    <property type="protein sequence ID" value="RAL45466.1"/>
    <property type="molecule type" value="Genomic_DNA"/>
</dbReference>
<protein>
    <submittedName>
        <fullName evidence="2">Uncharacterized protein</fullName>
    </submittedName>
</protein>
<name>A0A328DJ46_9ASTE</name>
<keyword evidence="3" id="KW-1185">Reference proteome</keyword>
<keyword evidence="1" id="KW-1133">Transmembrane helix</keyword>
<feature type="transmembrane region" description="Helical" evidence="1">
    <location>
        <begin position="31"/>
        <end position="47"/>
    </location>
</feature>